<evidence type="ECO:0000259" key="4">
    <source>
        <dbReference type="PROSITE" id="PS51192"/>
    </source>
</evidence>
<dbReference type="GO" id="GO:0006302">
    <property type="term" value="P:double-strand break repair"/>
    <property type="evidence" value="ECO:0007669"/>
    <property type="project" value="TreeGrafter"/>
</dbReference>
<evidence type="ECO:0000256" key="3">
    <source>
        <dbReference type="ARBA" id="ARBA00023125"/>
    </source>
</evidence>
<dbReference type="Gene3D" id="3.40.50.300">
    <property type="entry name" value="P-loop containing nucleotide triphosphate hydrolases"/>
    <property type="match status" value="1"/>
</dbReference>
<sequence>MRLIDEVLKTGKGCIVMVPEISLTPQLLSLFYNRYGEKVAVFHSALSMGERLDEWKRVKNGEAKIALGTRSAVFAPFDNLGLVIMDEEQEGTYKSEMSPRYHAKDVAAFRVGCHNGLLLLASATPCLRHMRRQ</sequence>
<dbReference type="GO" id="GO:0006310">
    <property type="term" value="P:DNA recombination"/>
    <property type="evidence" value="ECO:0007669"/>
    <property type="project" value="TreeGrafter"/>
</dbReference>
<evidence type="ECO:0000313" key="5">
    <source>
        <dbReference type="EMBL" id="EKC75825.1"/>
    </source>
</evidence>
<keyword evidence="1" id="KW-0547">Nucleotide-binding</keyword>
<comment type="caution">
    <text evidence="5">The sequence shown here is derived from an EMBL/GenBank/DDBJ whole genome shotgun (WGS) entry which is preliminary data.</text>
</comment>
<evidence type="ECO:0000256" key="2">
    <source>
        <dbReference type="ARBA" id="ARBA00022840"/>
    </source>
</evidence>
<proteinExistence type="predicted"/>
<organism evidence="5">
    <name type="scientific">human gut metagenome</name>
    <dbReference type="NCBI Taxonomy" id="408170"/>
    <lineage>
        <taxon>unclassified sequences</taxon>
        <taxon>metagenomes</taxon>
        <taxon>organismal metagenomes</taxon>
    </lineage>
</organism>
<dbReference type="InterPro" id="IPR014001">
    <property type="entry name" value="Helicase_ATP-bd"/>
</dbReference>
<dbReference type="Pfam" id="PF00270">
    <property type="entry name" value="DEAD"/>
    <property type="match status" value="1"/>
</dbReference>
<dbReference type="GO" id="GO:0005524">
    <property type="term" value="F:ATP binding"/>
    <property type="evidence" value="ECO:0007669"/>
    <property type="project" value="UniProtKB-KW"/>
</dbReference>
<feature type="domain" description="Helicase ATP-binding" evidence="4">
    <location>
        <begin position="1"/>
        <end position="133"/>
    </location>
</feature>
<dbReference type="GO" id="GO:0006270">
    <property type="term" value="P:DNA replication initiation"/>
    <property type="evidence" value="ECO:0007669"/>
    <property type="project" value="TreeGrafter"/>
</dbReference>
<dbReference type="EMBL" id="AJWY01003275">
    <property type="protein sequence ID" value="EKC75825.1"/>
    <property type="molecule type" value="Genomic_DNA"/>
</dbReference>
<dbReference type="InterPro" id="IPR011545">
    <property type="entry name" value="DEAD/DEAH_box_helicase_dom"/>
</dbReference>
<name>K1UC59_9ZZZZ</name>
<dbReference type="PANTHER" id="PTHR30580">
    <property type="entry name" value="PRIMOSOMAL PROTEIN N"/>
    <property type="match status" value="1"/>
</dbReference>
<protein>
    <submittedName>
        <fullName evidence="5">Primosomal protein N</fullName>
    </submittedName>
</protein>
<keyword evidence="2" id="KW-0067">ATP-binding</keyword>
<dbReference type="PANTHER" id="PTHR30580:SF0">
    <property type="entry name" value="PRIMOSOMAL PROTEIN N"/>
    <property type="match status" value="1"/>
</dbReference>
<gene>
    <name evidence="5" type="ORF">LEA_05005</name>
</gene>
<reference evidence="5" key="1">
    <citation type="journal article" date="2013" name="Environ. Microbiol.">
        <title>Microbiota from the distal guts of lean and obese adolescents exhibit partial functional redundancy besides clear differences in community structure.</title>
        <authorList>
            <person name="Ferrer M."/>
            <person name="Ruiz A."/>
            <person name="Lanza F."/>
            <person name="Haange S.B."/>
            <person name="Oberbach A."/>
            <person name="Till H."/>
            <person name="Bargiela R."/>
            <person name="Campoy C."/>
            <person name="Segura M.T."/>
            <person name="Richter M."/>
            <person name="von Bergen M."/>
            <person name="Seifert J."/>
            <person name="Suarez A."/>
        </authorList>
    </citation>
    <scope>NUCLEOTIDE SEQUENCE</scope>
</reference>
<feature type="non-terminal residue" evidence="5">
    <location>
        <position position="133"/>
    </location>
</feature>
<dbReference type="GO" id="GO:0043138">
    <property type="term" value="F:3'-5' DNA helicase activity"/>
    <property type="evidence" value="ECO:0007669"/>
    <property type="project" value="TreeGrafter"/>
</dbReference>
<dbReference type="GO" id="GO:0003677">
    <property type="term" value="F:DNA binding"/>
    <property type="evidence" value="ECO:0007669"/>
    <property type="project" value="UniProtKB-KW"/>
</dbReference>
<dbReference type="AlphaFoldDB" id="K1UC59"/>
<dbReference type="SUPFAM" id="SSF52540">
    <property type="entry name" value="P-loop containing nucleoside triphosphate hydrolases"/>
    <property type="match status" value="1"/>
</dbReference>
<dbReference type="InterPro" id="IPR027417">
    <property type="entry name" value="P-loop_NTPase"/>
</dbReference>
<accession>K1UC59</accession>
<keyword evidence="3" id="KW-0238">DNA-binding</keyword>
<evidence type="ECO:0000256" key="1">
    <source>
        <dbReference type="ARBA" id="ARBA00022741"/>
    </source>
</evidence>
<dbReference type="PROSITE" id="PS51192">
    <property type="entry name" value="HELICASE_ATP_BIND_1"/>
    <property type="match status" value="1"/>
</dbReference>